<dbReference type="PANTHER" id="PTHR10443:SF12">
    <property type="entry name" value="DIPEPTIDASE"/>
    <property type="match status" value="1"/>
</dbReference>
<dbReference type="AlphaFoldDB" id="Q10VI1"/>
<dbReference type="Gene3D" id="3.20.20.140">
    <property type="entry name" value="Metal-dependent hydrolases"/>
    <property type="match status" value="1"/>
</dbReference>
<dbReference type="InterPro" id="IPR032466">
    <property type="entry name" value="Metal_Hydrolase"/>
</dbReference>
<organism evidence="1">
    <name type="scientific">Trichodesmium erythraeum (strain IMS101)</name>
    <dbReference type="NCBI Taxonomy" id="203124"/>
    <lineage>
        <taxon>Bacteria</taxon>
        <taxon>Bacillati</taxon>
        <taxon>Cyanobacteriota</taxon>
        <taxon>Cyanophyceae</taxon>
        <taxon>Oscillatoriophycideae</taxon>
        <taxon>Oscillatoriales</taxon>
        <taxon>Microcoleaceae</taxon>
        <taxon>Trichodesmium</taxon>
    </lineage>
</organism>
<dbReference type="HOGENOM" id="CLU_2276231_0_0_3"/>
<dbReference type="MEROPS" id="M19.012"/>
<gene>
    <name evidence="1" type="ordered locus">Tery_4792</name>
</gene>
<name>Q10VI1_TRIEI</name>
<dbReference type="GO" id="GO:0006508">
    <property type="term" value="P:proteolysis"/>
    <property type="evidence" value="ECO:0007669"/>
    <property type="project" value="InterPro"/>
</dbReference>
<evidence type="ECO:0000313" key="1">
    <source>
        <dbReference type="EMBL" id="ABG53743.1"/>
    </source>
</evidence>
<sequence>MAIFMGMENAYPIGKDISNVQFFYHQGIRYKIITHTQNNELGDSSTYQKQKWNGLSYHGKKVIKEINILGIMVDIYHVYNYTFLDLIKLIKAPVIASHSSAR</sequence>
<proteinExistence type="predicted"/>
<dbReference type="PANTHER" id="PTHR10443">
    <property type="entry name" value="MICROSOMAL DIPEPTIDASE"/>
    <property type="match status" value="1"/>
</dbReference>
<dbReference type="InterPro" id="IPR008257">
    <property type="entry name" value="Pept_M19"/>
</dbReference>
<dbReference type="eggNOG" id="COG2355">
    <property type="taxonomic scope" value="Bacteria"/>
</dbReference>
<accession>Q10VI1</accession>
<dbReference type="Pfam" id="PF01244">
    <property type="entry name" value="Peptidase_M19"/>
    <property type="match status" value="1"/>
</dbReference>
<dbReference type="KEGG" id="ter:Tery_4792"/>
<dbReference type="GO" id="GO:0070573">
    <property type="term" value="F:metallodipeptidase activity"/>
    <property type="evidence" value="ECO:0007669"/>
    <property type="project" value="InterPro"/>
</dbReference>
<protein>
    <submittedName>
        <fullName evidence="1">Periplasmic dipeptidase</fullName>
    </submittedName>
</protein>
<reference evidence="1" key="1">
    <citation type="submission" date="2006-06" db="EMBL/GenBank/DDBJ databases">
        <title>Complete sequence of Trichodesmium erythraeum IMS101.</title>
        <authorList>
            <consortium name="US DOE Joint Genome Institute"/>
            <person name="Copeland A."/>
            <person name="Lucas S."/>
            <person name="Lapidus A."/>
            <person name="Barry K."/>
            <person name="Detter J.C."/>
            <person name="Glavina del Rio T."/>
            <person name="Hammon N."/>
            <person name="Israni S."/>
            <person name="Dalin E."/>
            <person name="Tice H."/>
            <person name="Pitluck S."/>
            <person name="Kiss H."/>
            <person name="Munk A.C."/>
            <person name="Brettin T."/>
            <person name="Bruce D."/>
            <person name="Han C."/>
            <person name="Tapia R."/>
            <person name="Gilna P."/>
            <person name="Schmutz J."/>
            <person name="Larimer F."/>
            <person name="Land M."/>
            <person name="Hauser L."/>
            <person name="Kyrpides N."/>
            <person name="Kim E."/>
            <person name="Richardson P."/>
        </authorList>
    </citation>
    <scope>NUCLEOTIDE SEQUENCE [LARGE SCALE GENOMIC DNA]</scope>
    <source>
        <strain evidence="1">IMS101</strain>
    </source>
</reference>
<dbReference type="PROSITE" id="PS51365">
    <property type="entry name" value="RENAL_DIPEPTIDASE_2"/>
    <property type="match status" value="1"/>
</dbReference>
<dbReference type="EMBL" id="CP000393">
    <property type="protein sequence ID" value="ABG53743.1"/>
    <property type="molecule type" value="Genomic_DNA"/>
</dbReference>
<dbReference type="SUPFAM" id="SSF51556">
    <property type="entry name" value="Metallo-dependent hydrolases"/>
    <property type="match status" value="1"/>
</dbReference>